<feature type="region of interest" description="Disordered" evidence="1">
    <location>
        <begin position="146"/>
        <end position="201"/>
    </location>
</feature>
<protein>
    <submittedName>
        <fullName evidence="2">Uncharacterized protein</fullName>
    </submittedName>
</protein>
<sequence>MESLHQDTFKCQAPASTPSDYAHLGTGSRSPMSNATAALASTPRSELANMSPFDSASLSSPSSLESLSERLDHIENRMVYKAMSSKTYSAIDEALGVHEADSSRMYQHEQADVPTQNFTMAGDGEWFPGVQTPGIEAGIWDADPLNVVGSGTGAKGSEKNDRSPSSTQASKQKDSEALGKAEGFKATQKKKSPTHSRSSDPDIFKHLLDRMRYWPEQDRAFSRTVGLFGFLVFMKTPYSRNMTRLGLMSVMACAWPLETAVLLRKVSTKLGWELNGLRDWWRRELAKNNSDDGDGDDFVKVASIPNVQVLEDGMEVEVMDSETFGTSEDGVSIMSPGMKKGESRAINKQANASRAKKEKKQANDEEWQGISISEMKEAIKNKVGKATEKLGEVVQETAGHMEDDLASARRQLQHVSARSISAHEKAKAEFEAQAQPPSDKNASGLFGILSEEEAASGKRKNGAVEPSPAFTAPDMAVENAPAELFGILGSDSKAQDGTAPPLAVGQGKKAKNVAKKNKGKK</sequence>
<feature type="region of interest" description="Disordered" evidence="1">
    <location>
        <begin position="326"/>
        <end position="366"/>
    </location>
</feature>
<evidence type="ECO:0000313" key="3">
    <source>
        <dbReference type="Proteomes" id="UP001583280"/>
    </source>
</evidence>
<feature type="compositionally biased region" description="Basic and acidic residues" evidence="1">
    <location>
        <begin position="421"/>
        <end position="430"/>
    </location>
</feature>
<feature type="region of interest" description="Disordered" evidence="1">
    <location>
        <begin position="488"/>
        <end position="521"/>
    </location>
</feature>
<evidence type="ECO:0000256" key="1">
    <source>
        <dbReference type="SAM" id="MobiDB-lite"/>
    </source>
</evidence>
<reference evidence="2 3" key="1">
    <citation type="journal article" date="2024" name="IMA Fungus">
        <title>IMA Genome - F19 : A genome assembly and annotation guide to empower mycologists, including annotated draft genome sequences of Ceratocystis pirilliformis, Diaporthe australafricana, Fusarium ophioides, Paecilomyces lecythidis, and Sporothrix stenoceras.</title>
        <authorList>
            <person name="Aylward J."/>
            <person name="Wilson A.M."/>
            <person name="Visagie C.M."/>
            <person name="Spraker J."/>
            <person name="Barnes I."/>
            <person name="Buitendag C."/>
            <person name="Ceriani C."/>
            <person name="Del Mar Angel L."/>
            <person name="du Plessis D."/>
            <person name="Fuchs T."/>
            <person name="Gasser K."/>
            <person name="Kramer D."/>
            <person name="Li W."/>
            <person name="Munsamy K."/>
            <person name="Piso A."/>
            <person name="Price J.L."/>
            <person name="Sonnekus B."/>
            <person name="Thomas C."/>
            <person name="van der Nest A."/>
            <person name="van Dijk A."/>
            <person name="van Heerden A."/>
            <person name="van Vuuren N."/>
            <person name="Yilmaz N."/>
            <person name="Duong T.A."/>
            <person name="van der Merwe N.A."/>
            <person name="Wingfield M.J."/>
            <person name="Wingfield B.D."/>
        </authorList>
    </citation>
    <scope>NUCLEOTIDE SEQUENCE [LARGE SCALE GENOMIC DNA]</scope>
    <source>
        <strain evidence="2 3">CMW 12675</strain>
    </source>
</reference>
<gene>
    <name evidence="2" type="ORF">Cpir12675_001520</name>
</gene>
<feature type="compositionally biased region" description="Polar residues" evidence="1">
    <location>
        <begin position="27"/>
        <end position="36"/>
    </location>
</feature>
<feature type="compositionally biased region" description="Low complexity" evidence="1">
    <location>
        <begin position="51"/>
        <end position="62"/>
    </location>
</feature>
<feature type="region of interest" description="Disordered" evidence="1">
    <location>
        <begin position="1"/>
        <end position="62"/>
    </location>
</feature>
<accession>A0ABR3ZGL0</accession>
<feature type="compositionally biased region" description="Basic and acidic residues" evidence="1">
    <location>
        <begin position="171"/>
        <end position="183"/>
    </location>
</feature>
<comment type="caution">
    <text evidence="2">The sequence shown here is derived from an EMBL/GenBank/DDBJ whole genome shotgun (WGS) entry which is preliminary data.</text>
</comment>
<dbReference type="EMBL" id="JAWDJO010000024">
    <property type="protein sequence ID" value="KAL1899322.1"/>
    <property type="molecule type" value="Genomic_DNA"/>
</dbReference>
<feature type="region of interest" description="Disordered" evidence="1">
    <location>
        <begin position="415"/>
        <end position="471"/>
    </location>
</feature>
<proteinExistence type="predicted"/>
<dbReference type="Proteomes" id="UP001583280">
    <property type="component" value="Unassembled WGS sequence"/>
</dbReference>
<evidence type="ECO:0000313" key="2">
    <source>
        <dbReference type="EMBL" id="KAL1899322.1"/>
    </source>
</evidence>
<feature type="compositionally biased region" description="Basic residues" evidence="1">
    <location>
        <begin position="508"/>
        <end position="521"/>
    </location>
</feature>
<name>A0ABR3ZGL0_9PEZI</name>
<organism evidence="2 3">
    <name type="scientific">Ceratocystis pirilliformis</name>
    <dbReference type="NCBI Taxonomy" id="259994"/>
    <lineage>
        <taxon>Eukaryota</taxon>
        <taxon>Fungi</taxon>
        <taxon>Dikarya</taxon>
        <taxon>Ascomycota</taxon>
        <taxon>Pezizomycotina</taxon>
        <taxon>Sordariomycetes</taxon>
        <taxon>Hypocreomycetidae</taxon>
        <taxon>Microascales</taxon>
        <taxon>Ceratocystidaceae</taxon>
        <taxon>Ceratocystis</taxon>
    </lineage>
</organism>
<keyword evidence="3" id="KW-1185">Reference proteome</keyword>